<reference evidence="3" key="1">
    <citation type="journal article" date="2019" name="Nat. Commun.">
        <title>Genome-wide association mapping of date palm fruit traits.</title>
        <authorList>
            <person name="Hazzouri K.M."/>
            <person name="Gros-Balthazard M."/>
            <person name="Flowers J.M."/>
            <person name="Copetti D."/>
            <person name="Lemansour A."/>
            <person name="Lebrun M."/>
            <person name="Masmoudi K."/>
            <person name="Ferrand S."/>
            <person name="Dhar M.I."/>
            <person name="Fresquez Z.A."/>
            <person name="Rosas U."/>
            <person name="Zhang J."/>
            <person name="Talag J."/>
            <person name="Lee S."/>
            <person name="Kudrna D."/>
            <person name="Powell R.F."/>
            <person name="Leitch I.J."/>
            <person name="Krueger R.R."/>
            <person name="Wing R.A."/>
            <person name="Amiri K.M.A."/>
            <person name="Purugganan M.D."/>
        </authorList>
    </citation>
    <scope>NUCLEOTIDE SEQUENCE [LARGE SCALE GENOMIC DNA]</scope>
    <source>
        <strain evidence="3">cv. Khalas</strain>
    </source>
</reference>
<feature type="compositionally biased region" description="Basic residues" evidence="1">
    <location>
        <begin position="106"/>
        <end position="116"/>
    </location>
</feature>
<dbReference type="OrthoDB" id="1899142at2759"/>
<dbReference type="RefSeq" id="XP_008781158.2">
    <property type="nucleotide sequence ID" value="XM_008782936.4"/>
</dbReference>
<dbReference type="KEGG" id="pda:103701010"/>
<evidence type="ECO:0000256" key="2">
    <source>
        <dbReference type="SAM" id="Phobius"/>
    </source>
</evidence>
<evidence type="ECO:0000313" key="3">
    <source>
        <dbReference type="Proteomes" id="UP000228380"/>
    </source>
</evidence>
<dbReference type="RefSeq" id="XP_038980308.1">
    <property type="nucleotide sequence ID" value="XM_039124380.1"/>
</dbReference>
<keyword evidence="2" id="KW-0812">Transmembrane</keyword>
<dbReference type="AlphaFoldDB" id="A0A8B9A8V0"/>
<keyword evidence="2" id="KW-1133">Transmembrane helix</keyword>
<sequence>MVVMDTKSSRERDVLIDLESGTKSVINGQEASRDVGSSVGQAKKVLNRVWSGFVSVDGSIKGEESVHSGNNKAEGPLANGGTFADKRFGGEKKVGLLGKKTGAEKPKKKNCKKPPKPPRPPNLPALDAADRKLISEISELATLRKARIEQMKGLKKMKNAKSTSSSINSGALIITILFCLVIIWQAPGLFLSGLFSRGSSTLSVLGSPESSVGTRTGLISVQFYSNGSAIGPHNSSSASPNNAEPVSGVDDHVKTIRGAG</sequence>
<proteinExistence type="predicted"/>
<dbReference type="PANTHER" id="PTHR34188">
    <property type="entry name" value="OS01G0299500 PROTEIN"/>
    <property type="match status" value="1"/>
</dbReference>
<organism evidence="3 6">
    <name type="scientific">Phoenix dactylifera</name>
    <name type="common">Date palm</name>
    <dbReference type="NCBI Taxonomy" id="42345"/>
    <lineage>
        <taxon>Eukaryota</taxon>
        <taxon>Viridiplantae</taxon>
        <taxon>Streptophyta</taxon>
        <taxon>Embryophyta</taxon>
        <taxon>Tracheophyta</taxon>
        <taxon>Spermatophyta</taxon>
        <taxon>Magnoliopsida</taxon>
        <taxon>Liliopsida</taxon>
        <taxon>Arecaceae</taxon>
        <taxon>Coryphoideae</taxon>
        <taxon>Phoeniceae</taxon>
        <taxon>Phoenix</taxon>
    </lineage>
</organism>
<accession>A0A8B9A8V0</accession>
<feature type="compositionally biased region" description="Low complexity" evidence="1">
    <location>
        <begin position="232"/>
        <end position="247"/>
    </location>
</feature>
<name>A0A8B9A8V0_PHODC</name>
<evidence type="ECO:0000313" key="5">
    <source>
        <dbReference type="RefSeq" id="XP_008781159.2"/>
    </source>
</evidence>
<dbReference type="RefSeq" id="XP_008781159.2">
    <property type="nucleotide sequence ID" value="XM_008782937.4"/>
</dbReference>
<keyword evidence="2" id="KW-0472">Membrane</keyword>
<reference evidence="4 5" key="2">
    <citation type="submission" date="2025-04" db="UniProtKB">
        <authorList>
            <consortium name="RefSeq"/>
        </authorList>
    </citation>
    <scope>IDENTIFICATION</scope>
    <source>
        <tissue evidence="4 5">Young leaves</tissue>
    </source>
</reference>
<feature type="region of interest" description="Disordered" evidence="1">
    <location>
        <begin position="232"/>
        <end position="251"/>
    </location>
</feature>
<dbReference type="Proteomes" id="UP000228380">
    <property type="component" value="Chromosome 3"/>
</dbReference>
<protein>
    <submittedName>
        <fullName evidence="4 5">Uncharacterized protein LOC103701010 isoform X1</fullName>
    </submittedName>
</protein>
<feature type="region of interest" description="Disordered" evidence="1">
    <location>
        <begin position="95"/>
        <end position="126"/>
    </location>
</feature>
<gene>
    <name evidence="4 5 6" type="primary">LOC103701010</name>
</gene>
<evidence type="ECO:0000256" key="1">
    <source>
        <dbReference type="SAM" id="MobiDB-lite"/>
    </source>
</evidence>
<feature type="transmembrane region" description="Helical" evidence="2">
    <location>
        <begin position="165"/>
        <end position="186"/>
    </location>
</feature>
<evidence type="ECO:0000313" key="4">
    <source>
        <dbReference type="RefSeq" id="XP_008781158.2"/>
    </source>
</evidence>
<dbReference type="GeneID" id="103701010"/>
<evidence type="ECO:0000313" key="6">
    <source>
        <dbReference type="RefSeq" id="XP_038980308.1"/>
    </source>
</evidence>
<keyword evidence="3" id="KW-1185">Reference proteome</keyword>
<dbReference type="PANTHER" id="PTHR34188:SF5">
    <property type="entry name" value="OS05G0131900 PROTEIN"/>
    <property type="match status" value="1"/>
</dbReference>